<comment type="similarity">
    <text evidence="1">Belongs to the LysR transcriptional regulatory family.</text>
</comment>
<feature type="domain" description="HTH lysR-type" evidence="5">
    <location>
        <begin position="2"/>
        <end position="59"/>
    </location>
</feature>
<dbReference type="SUPFAM" id="SSF53850">
    <property type="entry name" value="Periplasmic binding protein-like II"/>
    <property type="match status" value="1"/>
</dbReference>
<gene>
    <name evidence="6" type="ORF">GE300_03620</name>
</gene>
<keyword evidence="4" id="KW-0804">Transcription</keyword>
<evidence type="ECO:0000313" key="7">
    <source>
        <dbReference type="Proteomes" id="UP000474957"/>
    </source>
</evidence>
<comment type="caution">
    <text evidence="6">The sequence shown here is derived from an EMBL/GenBank/DDBJ whole genome shotgun (WGS) entry which is preliminary data.</text>
</comment>
<proteinExistence type="inferred from homology"/>
<dbReference type="Proteomes" id="UP000474957">
    <property type="component" value="Unassembled WGS sequence"/>
</dbReference>
<protein>
    <submittedName>
        <fullName evidence="6">LysR family transcriptional regulator</fullName>
    </submittedName>
</protein>
<organism evidence="6 7">
    <name type="scientific">Halovulum marinum</name>
    <dbReference type="NCBI Taxonomy" id="2662447"/>
    <lineage>
        <taxon>Bacteria</taxon>
        <taxon>Pseudomonadati</taxon>
        <taxon>Pseudomonadota</taxon>
        <taxon>Alphaproteobacteria</taxon>
        <taxon>Rhodobacterales</taxon>
        <taxon>Paracoccaceae</taxon>
        <taxon>Halovulum</taxon>
    </lineage>
</organism>
<dbReference type="InterPro" id="IPR050950">
    <property type="entry name" value="HTH-type_LysR_regulators"/>
</dbReference>
<dbReference type="Gene3D" id="1.10.10.10">
    <property type="entry name" value="Winged helix-like DNA-binding domain superfamily/Winged helix DNA-binding domain"/>
    <property type="match status" value="1"/>
</dbReference>
<dbReference type="GO" id="GO:0003677">
    <property type="term" value="F:DNA binding"/>
    <property type="evidence" value="ECO:0007669"/>
    <property type="project" value="UniProtKB-KW"/>
</dbReference>
<dbReference type="InterPro" id="IPR000847">
    <property type="entry name" value="LysR_HTH_N"/>
</dbReference>
<dbReference type="PROSITE" id="PS50931">
    <property type="entry name" value="HTH_LYSR"/>
    <property type="match status" value="1"/>
</dbReference>
<dbReference type="InterPro" id="IPR005119">
    <property type="entry name" value="LysR_subst-bd"/>
</dbReference>
<dbReference type="SUPFAM" id="SSF46785">
    <property type="entry name" value="Winged helix' DNA-binding domain"/>
    <property type="match status" value="1"/>
</dbReference>
<dbReference type="GO" id="GO:0003700">
    <property type="term" value="F:DNA-binding transcription factor activity"/>
    <property type="evidence" value="ECO:0007669"/>
    <property type="project" value="InterPro"/>
</dbReference>
<reference evidence="6 7" key="1">
    <citation type="submission" date="2019-10" db="EMBL/GenBank/DDBJ databases">
        <title>Cognatihalovulum marinum gen. nov. sp. nov., a new member of the family Rhodobacteraceae isolated from deep seawater of the Northwest Indian Ocean.</title>
        <authorList>
            <person name="Ruan C."/>
            <person name="Wang J."/>
            <person name="Zheng X."/>
            <person name="Song L."/>
            <person name="Zhu Y."/>
            <person name="Huang Y."/>
            <person name="Lu Z."/>
            <person name="Du W."/>
            <person name="Huang L."/>
            <person name="Dai X."/>
        </authorList>
    </citation>
    <scope>NUCLEOTIDE SEQUENCE [LARGE SCALE GENOMIC DNA]</scope>
    <source>
        <strain evidence="6 7">2CG4</strain>
    </source>
</reference>
<dbReference type="AlphaFoldDB" id="A0A6L5YWW6"/>
<keyword evidence="2" id="KW-0805">Transcription regulation</keyword>
<dbReference type="EMBL" id="WIND01000002">
    <property type="protein sequence ID" value="MSU88708.1"/>
    <property type="molecule type" value="Genomic_DNA"/>
</dbReference>
<dbReference type="PRINTS" id="PR00039">
    <property type="entry name" value="HTHLYSR"/>
</dbReference>
<evidence type="ECO:0000256" key="3">
    <source>
        <dbReference type="ARBA" id="ARBA00023125"/>
    </source>
</evidence>
<keyword evidence="3" id="KW-0238">DNA-binding</keyword>
<dbReference type="GO" id="GO:0005829">
    <property type="term" value="C:cytosol"/>
    <property type="evidence" value="ECO:0007669"/>
    <property type="project" value="TreeGrafter"/>
</dbReference>
<evidence type="ECO:0000259" key="5">
    <source>
        <dbReference type="PROSITE" id="PS50931"/>
    </source>
</evidence>
<accession>A0A6L5YWW6</accession>
<evidence type="ECO:0000256" key="1">
    <source>
        <dbReference type="ARBA" id="ARBA00009437"/>
    </source>
</evidence>
<dbReference type="InterPro" id="IPR036388">
    <property type="entry name" value="WH-like_DNA-bd_sf"/>
</dbReference>
<dbReference type="PANTHER" id="PTHR30419">
    <property type="entry name" value="HTH-TYPE TRANSCRIPTIONAL REGULATOR YBHD"/>
    <property type="match status" value="1"/>
</dbReference>
<dbReference type="Gene3D" id="3.40.190.290">
    <property type="match status" value="1"/>
</dbReference>
<name>A0A6L5YWW6_9RHOB</name>
<keyword evidence="7" id="KW-1185">Reference proteome</keyword>
<evidence type="ECO:0000313" key="6">
    <source>
        <dbReference type="EMBL" id="MSU88708.1"/>
    </source>
</evidence>
<evidence type="ECO:0000256" key="2">
    <source>
        <dbReference type="ARBA" id="ARBA00023015"/>
    </source>
</evidence>
<dbReference type="Pfam" id="PF00126">
    <property type="entry name" value="HTH_1"/>
    <property type="match status" value="1"/>
</dbReference>
<dbReference type="RefSeq" id="WP_154445018.1">
    <property type="nucleotide sequence ID" value="NZ_WIND01000002.1"/>
</dbReference>
<sequence>MMKLTGLPQFQAVCSTRNLTVAAQLLGVSQPALTQAIGKLERQLGVPLLDRSTRPLRITPYGEALLSYARTLERNTEELAARIEAMKTGSGGTLSVGAGPDWIHELLPVAIARMQEDQPDMRIRLIVALNDDLRARLDAGELDMFFASVADPHFGAAYETRILLQEEMQVIARTDHPIHAGGAKSLATLAGERWVMTQDETFGRQLLRRLFGKAGVTMPLPAVETNSVRAMSNILRSSRMLGFLSRTHTLAYSELAPVPTSEPMPMREGGVTWRRDAPLLPAAERFIAQVESVIAEQGVRR</sequence>
<evidence type="ECO:0000256" key="4">
    <source>
        <dbReference type="ARBA" id="ARBA00023163"/>
    </source>
</evidence>
<dbReference type="PANTHER" id="PTHR30419:SF8">
    <property type="entry name" value="NITROGEN ASSIMILATION TRANSCRIPTIONAL ACTIVATOR-RELATED"/>
    <property type="match status" value="1"/>
</dbReference>
<dbReference type="InterPro" id="IPR036390">
    <property type="entry name" value="WH_DNA-bd_sf"/>
</dbReference>
<dbReference type="Pfam" id="PF03466">
    <property type="entry name" value="LysR_substrate"/>
    <property type="match status" value="1"/>
</dbReference>